<gene>
    <name evidence="2" type="ORF">FHS87_002703</name>
</gene>
<evidence type="ECO:0000259" key="1">
    <source>
        <dbReference type="Pfam" id="PF01738"/>
    </source>
</evidence>
<organism evidence="2 3">
    <name type="scientific">Muricoccus pecuniae</name>
    <dbReference type="NCBI Taxonomy" id="693023"/>
    <lineage>
        <taxon>Bacteria</taxon>
        <taxon>Pseudomonadati</taxon>
        <taxon>Pseudomonadota</taxon>
        <taxon>Alphaproteobacteria</taxon>
        <taxon>Acetobacterales</taxon>
        <taxon>Roseomonadaceae</taxon>
        <taxon>Muricoccus</taxon>
    </lineage>
</organism>
<dbReference type="InterPro" id="IPR002925">
    <property type="entry name" value="Dienelactn_hydro"/>
</dbReference>
<protein>
    <submittedName>
        <fullName evidence="2">Carboxymethylenebutenolidase</fullName>
        <ecNumber evidence="2">3.1.1.45</ecNumber>
    </submittedName>
</protein>
<keyword evidence="2" id="KW-0378">Hydrolase</keyword>
<comment type="caution">
    <text evidence="2">The sequence shown here is derived from an EMBL/GenBank/DDBJ whole genome shotgun (WGS) entry which is preliminary data.</text>
</comment>
<dbReference type="InterPro" id="IPR051049">
    <property type="entry name" value="Dienelactone_hydrolase-like"/>
</dbReference>
<dbReference type="Proteomes" id="UP000580654">
    <property type="component" value="Unassembled WGS sequence"/>
</dbReference>
<dbReference type="SUPFAM" id="SSF53474">
    <property type="entry name" value="alpha/beta-Hydrolases"/>
    <property type="match status" value="1"/>
</dbReference>
<evidence type="ECO:0000313" key="3">
    <source>
        <dbReference type="Proteomes" id="UP000580654"/>
    </source>
</evidence>
<dbReference type="Gene3D" id="3.40.50.1820">
    <property type="entry name" value="alpha/beta hydrolase"/>
    <property type="match status" value="1"/>
</dbReference>
<evidence type="ECO:0000313" key="2">
    <source>
        <dbReference type="EMBL" id="MBB5694651.1"/>
    </source>
</evidence>
<dbReference type="RefSeq" id="WP_184519066.1">
    <property type="nucleotide sequence ID" value="NZ_JACIJD010000011.1"/>
</dbReference>
<dbReference type="GO" id="GO:0008806">
    <property type="term" value="F:carboxymethylenebutenolidase activity"/>
    <property type="evidence" value="ECO:0007669"/>
    <property type="project" value="UniProtKB-EC"/>
</dbReference>
<dbReference type="EMBL" id="JACIJD010000011">
    <property type="protein sequence ID" value="MBB5694651.1"/>
    <property type="molecule type" value="Genomic_DNA"/>
</dbReference>
<sequence>MRIELTAADGHRLSAWRAGPADARRALVVVQEIFGVNAHMRRLSDHLGSLGWAVITPALFDRAERDVELGYEATDRDRGLALRKKVPDDAVMRDVEAASAALPPGAARGIIGYCWGGTIAWWGATRSTSFGAAVGYYGGGIAATREEVPNCPVQLHFGAEDKGIPLPDVELIRVAQPGVEIHVYPGAGHGFACEDRSSHDPAATALAEERALAFLSARLG</sequence>
<dbReference type="PANTHER" id="PTHR46623:SF6">
    <property type="entry name" value="ALPHA_BETA-HYDROLASES SUPERFAMILY PROTEIN"/>
    <property type="match status" value="1"/>
</dbReference>
<dbReference type="InterPro" id="IPR029058">
    <property type="entry name" value="AB_hydrolase_fold"/>
</dbReference>
<dbReference type="Pfam" id="PF01738">
    <property type="entry name" value="DLH"/>
    <property type="match status" value="1"/>
</dbReference>
<name>A0A840YEM5_9PROT</name>
<dbReference type="AlphaFoldDB" id="A0A840YEM5"/>
<proteinExistence type="predicted"/>
<dbReference type="EC" id="3.1.1.45" evidence="2"/>
<feature type="domain" description="Dienelactone hydrolase" evidence="1">
    <location>
        <begin position="15"/>
        <end position="217"/>
    </location>
</feature>
<reference evidence="2 3" key="1">
    <citation type="submission" date="2020-08" db="EMBL/GenBank/DDBJ databases">
        <title>Genomic Encyclopedia of Type Strains, Phase IV (KMG-IV): sequencing the most valuable type-strain genomes for metagenomic binning, comparative biology and taxonomic classification.</title>
        <authorList>
            <person name="Goeker M."/>
        </authorList>
    </citation>
    <scope>NUCLEOTIDE SEQUENCE [LARGE SCALE GENOMIC DNA]</scope>
    <source>
        <strain evidence="2 3">DSM 25622</strain>
    </source>
</reference>
<keyword evidence="3" id="KW-1185">Reference proteome</keyword>
<dbReference type="PANTHER" id="PTHR46623">
    <property type="entry name" value="CARBOXYMETHYLENEBUTENOLIDASE-RELATED"/>
    <property type="match status" value="1"/>
</dbReference>
<accession>A0A840YEM5</accession>